<sequence length="82" mass="9237">MSSGGNAKSHIVDPGANPLPLDARLSQGDAIFSTSARTLVRPLSNCRNPRRLLLLRWERPLRRTPVILIYTLPISIENFCRR</sequence>
<reference evidence="2" key="1">
    <citation type="submission" date="2013-01" db="EMBL/GenBank/DDBJ databases">
        <title>Draft Genome Sequence of a Mulberry Tree, Morus notabilis C.K. Schneid.</title>
        <authorList>
            <person name="He N."/>
            <person name="Zhao S."/>
        </authorList>
    </citation>
    <scope>NUCLEOTIDE SEQUENCE</scope>
</reference>
<evidence type="ECO:0000313" key="1">
    <source>
        <dbReference type="EMBL" id="EXB56264.1"/>
    </source>
</evidence>
<name>W9QWR4_9ROSA</name>
<organism evidence="1 2">
    <name type="scientific">Morus notabilis</name>
    <dbReference type="NCBI Taxonomy" id="981085"/>
    <lineage>
        <taxon>Eukaryota</taxon>
        <taxon>Viridiplantae</taxon>
        <taxon>Streptophyta</taxon>
        <taxon>Embryophyta</taxon>
        <taxon>Tracheophyta</taxon>
        <taxon>Spermatophyta</taxon>
        <taxon>Magnoliopsida</taxon>
        <taxon>eudicotyledons</taxon>
        <taxon>Gunneridae</taxon>
        <taxon>Pentapetalae</taxon>
        <taxon>rosids</taxon>
        <taxon>fabids</taxon>
        <taxon>Rosales</taxon>
        <taxon>Moraceae</taxon>
        <taxon>Moreae</taxon>
        <taxon>Morus</taxon>
    </lineage>
</organism>
<gene>
    <name evidence="1" type="ORF">L484_024801</name>
</gene>
<accession>W9QWR4</accession>
<evidence type="ECO:0000313" key="2">
    <source>
        <dbReference type="Proteomes" id="UP000030645"/>
    </source>
</evidence>
<protein>
    <submittedName>
        <fullName evidence="1">Uncharacterized protein</fullName>
    </submittedName>
</protein>
<keyword evidence="2" id="KW-1185">Reference proteome</keyword>
<dbReference type="AlphaFoldDB" id="W9QWR4"/>
<dbReference type="Proteomes" id="UP000030645">
    <property type="component" value="Unassembled WGS sequence"/>
</dbReference>
<proteinExistence type="predicted"/>
<dbReference type="EMBL" id="KE344284">
    <property type="protein sequence ID" value="EXB56264.1"/>
    <property type="molecule type" value="Genomic_DNA"/>
</dbReference>